<dbReference type="GO" id="GO:0005507">
    <property type="term" value="F:copper ion binding"/>
    <property type="evidence" value="ECO:0007669"/>
    <property type="project" value="InterPro"/>
</dbReference>
<feature type="region of interest" description="Disordered" evidence="3">
    <location>
        <begin position="518"/>
        <end position="553"/>
    </location>
</feature>
<dbReference type="InterPro" id="IPR033138">
    <property type="entry name" value="Cu_oxidase_CS"/>
</dbReference>
<dbReference type="Proteomes" id="UP000582837">
    <property type="component" value="Unassembled WGS sequence"/>
</dbReference>
<feature type="compositionally biased region" description="Gly residues" evidence="3">
    <location>
        <begin position="525"/>
        <end position="534"/>
    </location>
</feature>
<evidence type="ECO:0000313" key="7">
    <source>
        <dbReference type="Proteomes" id="UP000582837"/>
    </source>
</evidence>
<evidence type="ECO:0000256" key="1">
    <source>
        <dbReference type="ARBA" id="ARBA00022723"/>
    </source>
</evidence>
<evidence type="ECO:0000259" key="4">
    <source>
        <dbReference type="Pfam" id="PF07731"/>
    </source>
</evidence>
<keyword evidence="2" id="KW-0560">Oxidoreductase</keyword>
<dbReference type="PROSITE" id="PS00080">
    <property type="entry name" value="MULTICOPPER_OXIDASE2"/>
    <property type="match status" value="1"/>
</dbReference>
<dbReference type="InterPro" id="IPR002355">
    <property type="entry name" value="Cu_oxidase_Cu_BS"/>
</dbReference>
<feature type="domain" description="Plastocyanin-like" evidence="5">
    <location>
        <begin position="85"/>
        <end position="196"/>
    </location>
</feature>
<dbReference type="InterPro" id="IPR008972">
    <property type="entry name" value="Cupredoxin"/>
</dbReference>
<comment type="caution">
    <text evidence="6">The sequence shown here is derived from an EMBL/GenBank/DDBJ whole genome shotgun (WGS) entry which is preliminary data.</text>
</comment>
<sequence>MIRSLIAPAGLLLTLVTAIAEPLAAQLEIVSAPRGRRLSAAQLDSPRCAPYTAPGEVRPVDGNLVTDLVMAPARFRIGDSTYTRNVYNGQYVAPVLRMSPTRALNVNVTNNMRPISPTDSSWRSTNQHYHGMIVTPLPPMGDNVTNVHIAAGQSNRNQFPVPSYQSEGMMWYHPHPHGTTAAQVAGGLAGALIIGDLLASYPQYRGATERVMYVKDTRDGGTAYLNINGNACTLLAIAPGEQQLWRIGNMTPGTWLNLKLGRPGRNYPFIVLALDGNHLTRPARMDSVFIAPGSRAEVIVIGGTGEWQHARFYTDAVASSFSTTTGQVNRSPAVDLGALTTRGVLKAVAPEALAPETTAENAALVDSIRRLVTEADVDTFTIRYQRVPGGLGLNGRLYDPRRLDRAVAVGRTQEWTLINETNFLHTFHIHQTDFVVTRINGVPQPDSVHLDNVHLGIHQRGGTGPWVGDTVVIRFKFTPIAAGPFVYHCHDLFHEDAGMMANVCVYDPARGQQPGTCTQWFPGGASAGGGGHGGHGSEESGASGAPAAVPPRE</sequence>
<dbReference type="PROSITE" id="PS00079">
    <property type="entry name" value="MULTICOPPER_OXIDASE1"/>
    <property type="match status" value="1"/>
</dbReference>
<dbReference type="RefSeq" id="WP_170040225.1">
    <property type="nucleotide sequence ID" value="NZ_JABDTL010000002.1"/>
</dbReference>
<feature type="domain" description="Plastocyanin-like" evidence="4">
    <location>
        <begin position="386"/>
        <end position="506"/>
    </location>
</feature>
<dbReference type="AlphaFoldDB" id="A0A841H6S0"/>
<dbReference type="InterPro" id="IPR011707">
    <property type="entry name" value="Cu-oxidase-like_N"/>
</dbReference>
<evidence type="ECO:0000256" key="2">
    <source>
        <dbReference type="ARBA" id="ARBA00023002"/>
    </source>
</evidence>
<dbReference type="GO" id="GO:0016491">
    <property type="term" value="F:oxidoreductase activity"/>
    <property type="evidence" value="ECO:0007669"/>
    <property type="project" value="UniProtKB-KW"/>
</dbReference>
<evidence type="ECO:0000313" key="6">
    <source>
        <dbReference type="EMBL" id="MBB6073820.1"/>
    </source>
</evidence>
<keyword evidence="1" id="KW-0479">Metal-binding</keyword>
<evidence type="ECO:0000256" key="3">
    <source>
        <dbReference type="SAM" id="MobiDB-lite"/>
    </source>
</evidence>
<organism evidence="6 7">
    <name type="scientific">Longimicrobium terrae</name>
    <dbReference type="NCBI Taxonomy" id="1639882"/>
    <lineage>
        <taxon>Bacteria</taxon>
        <taxon>Pseudomonadati</taxon>
        <taxon>Gemmatimonadota</taxon>
        <taxon>Longimicrobiia</taxon>
        <taxon>Longimicrobiales</taxon>
        <taxon>Longimicrobiaceae</taxon>
        <taxon>Longimicrobium</taxon>
    </lineage>
</organism>
<dbReference type="PANTHER" id="PTHR11709">
    <property type="entry name" value="MULTI-COPPER OXIDASE"/>
    <property type="match status" value="1"/>
</dbReference>
<name>A0A841H6S0_9BACT</name>
<reference evidence="6 7" key="1">
    <citation type="submission" date="2020-08" db="EMBL/GenBank/DDBJ databases">
        <title>Genomic Encyclopedia of Type Strains, Phase IV (KMG-IV): sequencing the most valuable type-strain genomes for metagenomic binning, comparative biology and taxonomic classification.</title>
        <authorList>
            <person name="Goeker M."/>
        </authorList>
    </citation>
    <scope>NUCLEOTIDE SEQUENCE [LARGE SCALE GENOMIC DNA]</scope>
    <source>
        <strain evidence="6 7">DSM 29007</strain>
    </source>
</reference>
<proteinExistence type="predicted"/>
<dbReference type="InterPro" id="IPR011706">
    <property type="entry name" value="Cu-oxidase_C"/>
</dbReference>
<gene>
    <name evidence="6" type="ORF">HNQ61_005498</name>
</gene>
<dbReference type="Gene3D" id="2.60.40.420">
    <property type="entry name" value="Cupredoxins - blue copper proteins"/>
    <property type="match status" value="3"/>
</dbReference>
<dbReference type="EMBL" id="JACHIA010000030">
    <property type="protein sequence ID" value="MBB6073820.1"/>
    <property type="molecule type" value="Genomic_DNA"/>
</dbReference>
<evidence type="ECO:0000259" key="5">
    <source>
        <dbReference type="Pfam" id="PF07732"/>
    </source>
</evidence>
<dbReference type="SUPFAM" id="SSF49503">
    <property type="entry name" value="Cupredoxins"/>
    <property type="match status" value="3"/>
</dbReference>
<dbReference type="Pfam" id="PF07731">
    <property type="entry name" value="Cu-oxidase_2"/>
    <property type="match status" value="1"/>
</dbReference>
<dbReference type="PANTHER" id="PTHR11709:SF518">
    <property type="entry name" value="MULTICOPPER OXIDASE"/>
    <property type="match status" value="1"/>
</dbReference>
<protein>
    <submittedName>
        <fullName evidence="6">FtsP/CotA-like multicopper oxidase with cupredoxin domain</fullName>
    </submittedName>
</protein>
<accession>A0A841H6S0</accession>
<dbReference type="Pfam" id="PF07732">
    <property type="entry name" value="Cu-oxidase_3"/>
    <property type="match status" value="1"/>
</dbReference>
<keyword evidence="7" id="KW-1185">Reference proteome</keyword>
<dbReference type="InterPro" id="IPR045087">
    <property type="entry name" value="Cu-oxidase_fam"/>
</dbReference>